<dbReference type="RefSeq" id="WP_241035730.1">
    <property type="nucleotide sequence ID" value="NZ_BAAAJF010000024.1"/>
</dbReference>
<sequence>MLFVDDAFRTEEELIEGEASTTIQRRLGDGTPHRAVKVPHSPERLERELAALGWNIQVHPTSGPSYRRTGGRSSD</sequence>
<protein>
    <submittedName>
        <fullName evidence="1">Uncharacterized protein</fullName>
    </submittedName>
</protein>
<dbReference type="Gene3D" id="3.40.50.150">
    <property type="entry name" value="Vaccinia Virus protein VP39"/>
    <property type="match status" value="1"/>
</dbReference>
<dbReference type="Proteomes" id="UP001299970">
    <property type="component" value="Unassembled WGS sequence"/>
</dbReference>
<evidence type="ECO:0000313" key="2">
    <source>
        <dbReference type="Proteomes" id="UP001299970"/>
    </source>
</evidence>
<keyword evidence="2" id="KW-1185">Reference proteome</keyword>
<reference evidence="1 2" key="1">
    <citation type="submission" date="2022-03" db="EMBL/GenBank/DDBJ databases">
        <title>Pseudonocardia alaer sp. nov., a novel actinomycete isolated from reed forest soil.</title>
        <authorList>
            <person name="Wang L."/>
        </authorList>
    </citation>
    <scope>NUCLEOTIDE SEQUENCE [LARGE SCALE GENOMIC DNA]</scope>
    <source>
        <strain evidence="1 2">Y-16303</strain>
    </source>
</reference>
<organism evidence="1 2">
    <name type="scientific">Pseudonocardia alaniniphila</name>
    <dbReference type="NCBI Taxonomy" id="75291"/>
    <lineage>
        <taxon>Bacteria</taxon>
        <taxon>Bacillati</taxon>
        <taxon>Actinomycetota</taxon>
        <taxon>Actinomycetes</taxon>
        <taxon>Pseudonocardiales</taxon>
        <taxon>Pseudonocardiaceae</taxon>
        <taxon>Pseudonocardia</taxon>
    </lineage>
</organism>
<gene>
    <name evidence="1" type="ORF">MMF94_08435</name>
</gene>
<proteinExistence type="predicted"/>
<name>A0ABS9TAY5_9PSEU</name>
<evidence type="ECO:0000313" key="1">
    <source>
        <dbReference type="EMBL" id="MCH6165706.1"/>
    </source>
</evidence>
<comment type="caution">
    <text evidence="1">The sequence shown here is derived from an EMBL/GenBank/DDBJ whole genome shotgun (WGS) entry which is preliminary data.</text>
</comment>
<dbReference type="InterPro" id="IPR029063">
    <property type="entry name" value="SAM-dependent_MTases_sf"/>
</dbReference>
<accession>A0ABS9TAY5</accession>
<dbReference type="EMBL" id="JAKXMK010000006">
    <property type="protein sequence ID" value="MCH6165706.1"/>
    <property type="molecule type" value="Genomic_DNA"/>
</dbReference>